<dbReference type="UniPathway" id="UPA00143"/>
<dbReference type="Pfam" id="PF03931">
    <property type="entry name" value="Skp1_POZ"/>
    <property type="match status" value="1"/>
</dbReference>
<evidence type="ECO:0000256" key="3">
    <source>
        <dbReference type="ARBA" id="ARBA00022786"/>
    </source>
</evidence>
<organism evidence="6 7">
    <name type="scientific">Artemisia annua</name>
    <name type="common">Sweet wormwood</name>
    <dbReference type="NCBI Taxonomy" id="35608"/>
    <lineage>
        <taxon>Eukaryota</taxon>
        <taxon>Viridiplantae</taxon>
        <taxon>Streptophyta</taxon>
        <taxon>Embryophyta</taxon>
        <taxon>Tracheophyta</taxon>
        <taxon>Spermatophyta</taxon>
        <taxon>Magnoliopsida</taxon>
        <taxon>eudicotyledons</taxon>
        <taxon>Gunneridae</taxon>
        <taxon>Pentapetalae</taxon>
        <taxon>asterids</taxon>
        <taxon>campanulids</taxon>
        <taxon>Asterales</taxon>
        <taxon>Asteraceae</taxon>
        <taxon>Asteroideae</taxon>
        <taxon>Anthemideae</taxon>
        <taxon>Artemisiinae</taxon>
        <taxon>Artemisia</taxon>
    </lineage>
</organism>
<dbReference type="AlphaFoldDB" id="A0A2U1MXX6"/>
<dbReference type="OrthoDB" id="2342932at2759"/>
<comment type="caution">
    <text evidence="6">The sequence shown here is derived from an EMBL/GenBank/DDBJ whole genome shotgun (WGS) entry which is preliminary data.</text>
</comment>
<gene>
    <name evidence="6" type="ORF">CTI12_AA332620</name>
</gene>
<comment type="pathway">
    <text evidence="1 4">Protein modification; protein ubiquitination.</text>
</comment>
<protein>
    <recommendedName>
        <fullName evidence="4">SKP1-like protein</fullName>
    </recommendedName>
</protein>
<evidence type="ECO:0000259" key="5">
    <source>
        <dbReference type="Pfam" id="PF03931"/>
    </source>
</evidence>
<evidence type="ECO:0000313" key="7">
    <source>
        <dbReference type="Proteomes" id="UP000245207"/>
    </source>
</evidence>
<proteinExistence type="inferred from homology"/>
<sequence length="152" mass="16850">MSNTISLKSSDGDSFPIDEEAAKLSLKLKTIIDQKDDLVRNISSITLSKVIEYCSKHVPNNNADKEALKLFDQELVNNVDKVSLLYLVEAAKNLKIDGLYNLSRESLIEKLAVSKPDELLLMLNSKDLKPMNEMLVELIDQGLAERCSGGPS</sequence>
<dbReference type="EMBL" id="PKPP01004101">
    <property type="protein sequence ID" value="PWA66108.1"/>
    <property type="molecule type" value="Genomic_DNA"/>
</dbReference>
<dbReference type="SMART" id="SM00512">
    <property type="entry name" value="Skp1"/>
    <property type="match status" value="1"/>
</dbReference>
<evidence type="ECO:0000313" key="6">
    <source>
        <dbReference type="EMBL" id="PWA66108.1"/>
    </source>
</evidence>
<evidence type="ECO:0000256" key="2">
    <source>
        <dbReference type="ARBA" id="ARBA00009993"/>
    </source>
</evidence>
<comment type="subunit">
    <text evidence="4">Part of a SCF (SKP1-cullin-F-box) protein ligase complex.</text>
</comment>
<dbReference type="STRING" id="35608.A0A2U1MXX6"/>
<dbReference type="PIRSF" id="PIRSF028729">
    <property type="entry name" value="E3_ubiquit_lig_SCF_Skp"/>
    <property type="match status" value="1"/>
</dbReference>
<dbReference type="Gene3D" id="3.30.710.10">
    <property type="entry name" value="Potassium Channel Kv1.1, Chain A"/>
    <property type="match status" value="1"/>
</dbReference>
<keyword evidence="7" id="KW-1185">Reference proteome</keyword>
<dbReference type="PANTHER" id="PTHR11165">
    <property type="entry name" value="SKP1"/>
    <property type="match status" value="1"/>
</dbReference>
<feature type="domain" description="SKP1 component POZ" evidence="5">
    <location>
        <begin position="4"/>
        <end position="58"/>
    </location>
</feature>
<name>A0A2U1MXX6_ARTAN</name>
<comment type="function">
    <text evidence="4">Involved in ubiquitination and subsequent proteasomal degradation of target proteins. Together with CUL1, RBX1 and a F-box protein, it forms a SCF E3 ubiquitin ligase complex. The functional specificity of this complex depends on the type of F-box protein. In the SCF complex, it serves as an adapter that links the F-box protein to CUL1.</text>
</comment>
<dbReference type="InterPro" id="IPR016073">
    <property type="entry name" value="Skp1_comp_POZ"/>
</dbReference>
<evidence type="ECO:0000256" key="4">
    <source>
        <dbReference type="PIRNR" id="PIRNR028729"/>
    </source>
</evidence>
<comment type="similarity">
    <text evidence="2 4">Belongs to the SKP1 family.</text>
</comment>
<dbReference type="InterPro" id="IPR016897">
    <property type="entry name" value="SKP1"/>
</dbReference>
<dbReference type="GO" id="GO:0009867">
    <property type="term" value="P:jasmonic acid mediated signaling pathway"/>
    <property type="evidence" value="ECO:0007669"/>
    <property type="project" value="UniProtKB-ARBA"/>
</dbReference>
<dbReference type="Proteomes" id="UP000245207">
    <property type="component" value="Unassembled WGS sequence"/>
</dbReference>
<dbReference type="InterPro" id="IPR001232">
    <property type="entry name" value="SKP1-like"/>
</dbReference>
<dbReference type="InterPro" id="IPR011333">
    <property type="entry name" value="SKP1/BTB/POZ_sf"/>
</dbReference>
<reference evidence="6 7" key="1">
    <citation type="journal article" date="2018" name="Mol. Plant">
        <title>The genome of Artemisia annua provides insight into the evolution of Asteraceae family and artemisinin biosynthesis.</title>
        <authorList>
            <person name="Shen Q."/>
            <person name="Zhang L."/>
            <person name="Liao Z."/>
            <person name="Wang S."/>
            <person name="Yan T."/>
            <person name="Shi P."/>
            <person name="Liu M."/>
            <person name="Fu X."/>
            <person name="Pan Q."/>
            <person name="Wang Y."/>
            <person name="Lv Z."/>
            <person name="Lu X."/>
            <person name="Zhang F."/>
            <person name="Jiang W."/>
            <person name="Ma Y."/>
            <person name="Chen M."/>
            <person name="Hao X."/>
            <person name="Li L."/>
            <person name="Tang Y."/>
            <person name="Lv G."/>
            <person name="Zhou Y."/>
            <person name="Sun X."/>
            <person name="Brodelius P.E."/>
            <person name="Rose J.K.C."/>
            <person name="Tang K."/>
        </authorList>
    </citation>
    <scope>NUCLEOTIDE SEQUENCE [LARGE SCALE GENOMIC DNA]</scope>
    <source>
        <strain evidence="7">cv. Huhao1</strain>
        <tissue evidence="6">Leaf</tissue>
    </source>
</reference>
<accession>A0A2U1MXX6</accession>
<evidence type="ECO:0000256" key="1">
    <source>
        <dbReference type="ARBA" id="ARBA00004906"/>
    </source>
</evidence>
<dbReference type="GO" id="GO:0016567">
    <property type="term" value="P:protein ubiquitination"/>
    <property type="evidence" value="ECO:0007669"/>
    <property type="project" value="UniProtKB-UniRule"/>
</dbReference>
<dbReference type="SUPFAM" id="SSF54695">
    <property type="entry name" value="POZ domain"/>
    <property type="match status" value="1"/>
</dbReference>
<dbReference type="GO" id="GO:0006511">
    <property type="term" value="P:ubiquitin-dependent protein catabolic process"/>
    <property type="evidence" value="ECO:0007669"/>
    <property type="project" value="InterPro"/>
</dbReference>
<keyword evidence="3 4" id="KW-0833">Ubl conjugation pathway</keyword>